<dbReference type="CTD" id="55815"/>
<reference evidence="5" key="1">
    <citation type="submission" date="2025-08" db="UniProtKB">
        <authorList>
            <consortium name="RefSeq"/>
        </authorList>
    </citation>
    <scope>IDENTIFICATION</scope>
</reference>
<dbReference type="PANTHER" id="PTHR16306:SF0">
    <property type="entry name" value="TRANSLIN-ASSOCIATED FACTOR X-INTERACTING PROTEIN 1"/>
    <property type="match status" value="1"/>
</dbReference>
<dbReference type="RefSeq" id="XP_033797476.1">
    <property type="nucleotide sequence ID" value="XM_033941585.1"/>
</dbReference>
<feature type="domain" description="Translin-associated factor X-interacting protein 1 N-terminal" evidence="3">
    <location>
        <begin position="105"/>
        <end position="216"/>
    </location>
</feature>
<dbReference type="FunCoup" id="A0A6P8RC86">
    <property type="interactions" value="31"/>
</dbReference>
<organism evidence="4 5">
    <name type="scientific">Geotrypetes seraphini</name>
    <name type="common">Gaboon caecilian</name>
    <name type="synonym">Caecilia seraphini</name>
    <dbReference type="NCBI Taxonomy" id="260995"/>
    <lineage>
        <taxon>Eukaryota</taxon>
        <taxon>Metazoa</taxon>
        <taxon>Chordata</taxon>
        <taxon>Craniata</taxon>
        <taxon>Vertebrata</taxon>
        <taxon>Euteleostomi</taxon>
        <taxon>Amphibia</taxon>
        <taxon>Gymnophiona</taxon>
        <taxon>Geotrypetes</taxon>
    </lineage>
</organism>
<evidence type="ECO:0000313" key="5">
    <source>
        <dbReference type="RefSeq" id="XP_033797476.1"/>
    </source>
</evidence>
<dbReference type="Pfam" id="PF15739">
    <property type="entry name" value="TSNAXIP1_N"/>
    <property type="match status" value="1"/>
</dbReference>
<feature type="coiled-coil region" evidence="2">
    <location>
        <begin position="323"/>
        <end position="357"/>
    </location>
</feature>
<dbReference type="GO" id="GO:0005737">
    <property type="term" value="C:cytoplasm"/>
    <property type="evidence" value="ECO:0007669"/>
    <property type="project" value="TreeGrafter"/>
</dbReference>
<dbReference type="InParanoid" id="A0A6P8RC86"/>
<keyword evidence="1 2" id="KW-0175">Coiled coil</keyword>
<accession>A0A6P8RC86</accession>
<keyword evidence="4" id="KW-1185">Reference proteome</keyword>
<sequence length="701" mass="81665">MAAYRTPALTPSSVLLHKESSSVLFPMILHSQRLDSELKCPLNLKQGPAFRESFRGYLSTWPAYGAAQTILHRRKPCTASHPRYQGSNEYSADMVYKPQYLIQLESYLRKELQSLDLAQENAQELRLQPYREVFEFFIEDFKTYKPLLSAIKNEYEITLAQQREKIRSLEPLHSMLISMSEKCNQKILSMRDEERKEIKAMKKEKLILLKYIDKMKEDKISLATQVDKLQSELAEQYMMYRNECDARKLLISDLNEVKLQLEEEETKPVIVKKVASEDPVTLRLALKMTQKSLTETQIELNTMKADYSDVVPRRDFEMQKKKMAELIYKVDTLQKDFDQLKMEYDTLLEINQQVQQQEYKHGIELDQFHRESTPRPSWIKCADVVPGGLDYWIIMSEGKTSDQLVDMLLAELAESIMKEDFFDGMGVGENVPIHMRHEGKVKNLKLNKKDLTNIVQEIWKEKITADQQEMKSSLPDFFHNYLQKKYGDSATEWAYSIHESCRLCRTDNFLHLFYKILTKQVDESIYLVLRSLIDNLLQELTSKDSTNNGIVTSEQFSLALKAAFPLKTGQQIQELIYAAEAYPSSNEDKINYKALLTEEEEVKSDSFIAVIWKQYFEEKQEYLKELKNKLETVNDVQVEDLKTAFITIDPTIDAATLENYISHAFQIPKEQFEQADPIDRDILFQRLEAAAIKRLQSSAET</sequence>
<dbReference type="PANTHER" id="PTHR16306">
    <property type="entry name" value="TRANSLIN-ASSOCIATED FACTOR X-INTERACTING PROTEIN 1"/>
    <property type="match status" value="1"/>
</dbReference>
<dbReference type="InterPro" id="IPR032755">
    <property type="entry name" value="TSNAXIP1_N"/>
</dbReference>
<dbReference type="Proteomes" id="UP000515159">
    <property type="component" value="Chromosome 4"/>
</dbReference>
<dbReference type="OrthoDB" id="261426at2759"/>
<name>A0A6P8RC86_GEOSA</name>
<dbReference type="GeneID" id="117359217"/>
<evidence type="ECO:0000313" key="4">
    <source>
        <dbReference type="Proteomes" id="UP000515159"/>
    </source>
</evidence>
<gene>
    <name evidence="5" type="primary">TSNAXIP1</name>
</gene>
<evidence type="ECO:0000259" key="3">
    <source>
        <dbReference type="Pfam" id="PF15739"/>
    </source>
</evidence>
<evidence type="ECO:0000256" key="1">
    <source>
        <dbReference type="ARBA" id="ARBA00023054"/>
    </source>
</evidence>
<feature type="coiled-coil region" evidence="2">
    <location>
        <begin position="184"/>
        <end position="267"/>
    </location>
</feature>
<dbReference type="AlphaFoldDB" id="A0A6P8RC86"/>
<dbReference type="KEGG" id="gsh:117359217"/>
<protein>
    <submittedName>
        <fullName evidence="5">Translin-associated factor X-interacting protein 1</fullName>
    </submittedName>
</protein>
<proteinExistence type="predicted"/>
<evidence type="ECO:0000256" key="2">
    <source>
        <dbReference type="SAM" id="Coils"/>
    </source>
</evidence>